<dbReference type="PROSITE" id="PS50294">
    <property type="entry name" value="WD_REPEATS_REGION"/>
    <property type="match status" value="1"/>
</dbReference>
<protein>
    <recommendedName>
        <fullName evidence="4">WD repeat-containing protein 18</fullName>
    </recommendedName>
</protein>
<comment type="caution">
    <text evidence="5">The sequence shown here is derived from an EMBL/GenBank/DDBJ whole genome shotgun (WGS) entry which is preliminary data.</text>
</comment>
<dbReference type="FunFam" id="2.130.10.10:FF:000444">
    <property type="entry name" value="WD repeat domain 18"/>
    <property type="match status" value="1"/>
</dbReference>
<evidence type="ECO:0000313" key="5">
    <source>
        <dbReference type="EMBL" id="PNI16949.1"/>
    </source>
</evidence>
<name>A0A2J8J2G3_PANTR</name>
<dbReference type="SMR" id="A0A2J8J2G3"/>
<dbReference type="GO" id="GO:0006364">
    <property type="term" value="P:rRNA processing"/>
    <property type="evidence" value="ECO:0007669"/>
    <property type="project" value="UniProtKB-UniRule"/>
</dbReference>
<dbReference type="Gene3D" id="2.130.10.10">
    <property type="entry name" value="YVTN repeat-like/Quinoprotein amine dehydrogenase"/>
    <property type="match status" value="1"/>
</dbReference>
<dbReference type="InterPro" id="IPR015943">
    <property type="entry name" value="WD40/YVTN_repeat-like_dom_sf"/>
</dbReference>
<accession>A0A2J8J2G3</accession>
<feature type="repeat" description="WD" evidence="3">
    <location>
        <begin position="117"/>
        <end position="152"/>
    </location>
</feature>
<keyword evidence="2" id="KW-0677">Repeat</keyword>
<dbReference type="PANTHER" id="PTHR18763">
    <property type="entry name" value="WD-REPEAT PROTEIN 18"/>
    <property type="match status" value="1"/>
</dbReference>
<evidence type="ECO:0000256" key="3">
    <source>
        <dbReference type="PROSITE-ProRule" id="PRU00221"/>
    </source>
</evidence>
<dbReference type="PANTHER" id="PTHR18763:SF0">
    <property type="entry name" value="WD REPEAT-CONTAINING PROTEIN 18"/>
    <property type="match status" value="1"/>
</dbReference>
<evidence type="ECO:0000256" key="2">
    <source>
        <dbReference type="ARBA" id="ARBA00022737"/>
    </source>
</evidence>
<evidence type="ECO:0000256" key="1">
    <source>
        <dbReference type="ARBA" id="ARBA00022574"/>
    </source>
</evidence>
<dbReference type="SUPFAM" id="SSF50978">
    <property type="entry name" value="WD40 repeat-like"/>
    <property type="match status" value="1"/>
</dbReference>
<comment type="subunit">
    <text evidence="4">Component of the 5FMC complex, at least composed of PELP1, LAS1L, TEX10, WDR18 and SENP3; the complex interacts with methylated CHTOP and ZNF148. Interacts with NOL9. Component of the PELP1 complex, composed of at least PELP1, TEX10 and WDR18. The complex interacts with pre-60S ribosome particles.</text>
</comment>
<dbReference type="Proteomes" id="UP000236370">
    <property type="component" value="Unassembled WGS sequence"/>
</dbReference>
<gene>
    <name evidence="5" type="ORF">CK820_G0051340</name>
</gene>
<dbReference type="EMBL" id="NBAG03000535">
    <property type="protein sequence ID" value="PNI16949.1"/>
    <property type="molecule type" value="Genomic_DNA"/>
</dbReference>
<dbReference type="InterPro" id="IPR036322">
    <property type="entry name" value="WD40_repeat_dom_sf"/>
</dbReference>
<reference evidence="5 6" key="1">
    <citation type="submission" date="2017-12" db="EMBL/GenBank/DDBJ databases">
        <title>High-resolution comparative analysis of great ape genomes.</title>
        <authorList>
            <person name="Pollen A."/>
            <person name="Hastie A."/>
            <person name="Hormozdiari F."/>
            <person name="Dougherty M."/>
            <person name="Liu R."/>
            <person name="Chaisson M."/>
            <person name="Hoppe E."/>
            <person name="Hill C."/>
            <person name="Pang A."/>
            <person name="Hillier L."/>
            <person name="Baker C."/>
            <person name="Armstrong J."/>
            <person name="Shendure J."/>
            <person name="Paten B."/>
            <person name="Wilson R."/>
            <person name="Chao H."/>
            <person name="Schneider V."/>
            <person name="Ventura M."/>
            <person name="Kronenberg Z."/>
            <person name="Murali S."/>
            <person name="Gordon D."/>
            <person name="Cantsilieris S."/>
            <person name="Munson K."/>
            <person name="Nelson B."/>
            <person name="Raja A."/>
            <person name="Underwood J."/>
            <person name="Diekhans M."/>
            <person name="Fiddes I."/>
            <person name="Haussler D."/>
            <person name="Eichler E."/>
        </authorList>
    </citation>
    <scope>NUCLEOTIDE SEQUENCE [LARGE SCALE GENOMIC DNA]</scope>
    <source>
        <strain evidence="5">Yerkes chimp pedigree #C0471</strain>
    </source>
</reference>
<dbReference type="InterPro" id="IPR045227">
    <property type="entry name" value="WDR18/Ipi3/RID3"/>
</dbReference>
<comment type="function">
    <text evidence="4">Functions as a component of the Five Friends of Methylated CHTOP (5FMC) complex; the 5FMC complex is recruited to ZNF148 by methylated CHTOP, leading to desumoylation of ZNF148 and subsequent transactivation of ZNF148 target genes. Component of the PELP1 complex involved in the nucleolar steps of 28S rRNA maturation and the subsequent nucleoplasmic transit of the pre-60S ribosomal subunit. May play a role during development.</text>
</comment>
<comment type="subcellular location">
    <subcellularLocation>
        <location evidence="4">Nucleus</location>
        <location evidence="4">Nucleolus</location>
    </subcellularLocation>
    <subcellularLocation>
        <location evidence="4">Nucleus</location>
        <location evidence="4">Nucleoplasm</location>
    </subcellularLocation>
    <subcellularLocation>
        <location evidence="4">Cytoplasm</location>
    </subcellularLocation>
    <subcellularLocation>
        <location evidence="4">Dynein axonemal particle</location>
    </subcellularLocation>
    <text evidence="4">Mainly found in the nucleoplasm, with low levels detected in the cytoplasmic and chromatin fractions.</text>
</comment>
<dbReference type="GO" id="GO:0005654">
    <property type="term" value="C:nucleoplasm"/>
    <property type="evidence" value="ECO:0007669"/>
    <property type="project" value="UniProtKB-SubCell"/>
</dbReference>
<dbReference type="GO" id="GO:0005730">
    <property type="term" value="C:nucleolus"/>
    <property type="evidence" value="ECO:0007669"/>
    <property type="project" value="UniProtKB-SubCell"/>
</dbReference>
<keyword evidence="1 3" id="KW-0853">WD repeat</keyword>
<keyword evidence="4" id="KW-0698">rRNA processing</keyword>
<dbReference type="InterPro" id="IPR001680">
    <property type="entry name" value="WD40_rpt"/>
</dbReference>
<proteinExistence type="inferred from homology"/>
<dbReference type="AlphaFoldDB" id="A0A2J8J2G3"/>
<dbReference type="Pfam" id="PF00400">
    <property type="entry name" value="WD40"/>
    <property type="match status" value="2"/>
</dbReference>
<keyword evidence="4" id="KW-0539">Nucleus</keyword>
<evidence type="ECO:0000256" key="4">
    <source>
        <dbReference type="RuleBase" id="RU369067"/>
    </source>
</evidence>
<dbReference type="PROSITE" id="PS50082">
    <property type="entry name" value="WD_REPEATS_2"/>
    <property type="match status" value="1"/>
</dbReference>
<evidence type="ECO:0000313" key="6">
    <source>
        <dbReference type="Proteomes" id="UP000236370"/>
    </source>
</evidence>
<organism evidence="5 6">
    <name type="scientific">Pan troglodytes</name>
    <name type="common">Chimpanzee</name>
    <dbReference type="NCBI Taxonomy" id="9598"/>
    <lineage>
        <taxon>Eukaryota</taxon>
        <taxon>Metazoa</taxon>
        <taxon>Chordata</taxon>
        <taxon>Craniata</taxon>
        <taxon>Vertebrata</taxon>
        <taxon>Euteleostomi</taxon>
        <taxon>Mammalia</taxon>
        <taxon>Eutheria</taxon>
        <taxon>Euarchontoglires</taxon>
        <taxon>Primates</taxon>
        <taxon>Haplorrhini</taxon>
        <taxon>Catarrhini</taxon>
        <taxon>Hominidae</taxon>
        <taxon>Pan</taxon>
    </lineage>
</organism>
<dbReference type="GO" id="GO:0120293">
    <property type="term" value="C:dynein axonemal particle"/>
    <property type="evidence" value="ECO:0007669"/>
    <property type="project" value="UniProtKB-SubCell"/>
</dbReference>
<comment type="similarity">
    <text evidence="4">Belongs to the WD repeat IPI3/WDR18 family.</text>
</comment>
<dbReference type="SMART" id="SM00320">
    <property type="entry name" value="WD40"/>
    <property type="match status" value="2"/>
</dbReference>
<sequence>MAAPMEVAVCTDSAAPMWSCIVWELHSGANLLTYRGGQAGPRGLALLNGEYLLAAQLGKNYISAWELQRKDQLQQKIMCPGPVTCLTASPNGLYVLAGVAESIHLWEVSTGNLLVILSRHYQDVSCLQFTGDSSHFISGGKDCLVLVWSLCR</sequence>